<evidence type="ECO:0000256" key="1">
    <source>
        <dbReference type="SAM" id="MobiDB-lite"/>
    </source>
</evidence>
<dbReference type="AlphaFoldDB" id="A0A4Z2IR78"/>
<evidence type="ECO:0000313" key="2">
    <source>
        <dbReference type="EMBL" id="TNN80331.1"/>
    </source>
</evidence>
<feature type="region of interest" description="Disordered" evidence="1">
    <location>
        <begin position="1"/>
        <end position="26"/>
    </location>
</feature>
<comment type="caution">
    <text evidence="2">The sequence shown here is derived from an EMBL/GenBank/DDBJ whole genome shotgun (WGS) entry which is preliminary data.</text>
</comment>
<sequence>MVQWADGVPLETHALGERRPPSREPGMLCEVSTQRERDADRLHATAAWLPFPEPTAHAGVGLRWAREKRTFGRQIKVLSLFEETHFLLREEDEVSHRDFYRYSCPSPATLLPEVNPSLSVTPSDL</sequence>
<keyword evidence="3" id="KW-1185">Reference proteome</keyword>
<organism evidence="2 3">
    <name type="scientific">Liparis tanakae</name>
    <name type="common">Tanaka's snailfish</name>
    <dbReference type="NCBI Taxonomy" id="230148"/>
    <lineage>
        <taxon>Eukaryota</taxon>
        <taxon>Metazoa</taxon>
        <taxon>Chordata</taxon>
        <taxon>Craniata</taxon>
        <taxon>Vertebrata</taxon>
        <taxon>Euteleostomi</taxon>
        <taxon>Actinopterygii</taxon>
        <taxon>Neopterygii</taxon>
        <taxon>Teleostei</taxon>
        <taxon>Neoteleostei</taxon>
        <taxon>Acanthomorphata</taxon>
        <taxon>Eupercaria</taxon>
        <taxon>Perciformes</taxon>
        <taxon>Cottioidei</taxon>
        <taxon>Cottales</taxon>
        <taxon>Liparidae</taxon>
        <taxon>Liparis</taxon>
    </lineage>
</organism>
<proteinExistence type="predicted"/>
<dbReference type="EMBL" id="SRLO01000055">
    <property type="protein sequence ID" value="TNN80331.1"/>
    <property type="molecule type" value="Genomic_DNA"/>
</dbReference>
<protein>
    <submittedName>
        <fullName evidence="2">Uncharacterized protein</fullName>
    </submittedName>
</protein>
<reference evidence="2 3" key="1">
    <citation type="submission" date="2019-03" db="EMBL/GenBank/DDBJ databases">
        <title>First draft genome of Liparis tanakae, snailfish: a comprehensive survey of snailfish specific genes.</title>
        <authorList>
            <person name="Kim W."/>
            <person name="Song I."/>
            <person name="Jeong J.-H."/>
            <person name="Kim D."/>
            <person name="Kim S."/>
            <person name="Ryu S."/>
            <person name="Song J.Y."/>
            <person name="Lee S.K."/>
        </authorList>
    </citation>
    <scope>NUCLEOTIDE SEQUENCE [LARGE SCALE GENOMIC DNA]</scope>
    <source>
        <tissue evidence="2">Muscle</tissue>
    </source>
</reference>
<gene>
    <name evidence="2" type="ORF">EYF80_009355</name>
</gene>
<name>A0A4Z2IR78_9TELE</name>
<evidence type="ECO:0000313" key="3">
    <source>
        <dbReference type="Proteomes" id="UP000314294"/>
    </source>
</evidence>
<accession>A0A4Z2IR78</accession>
<dbReference type="Proteomes" id="UP000314294">
    <property type="component" value="Unassembled WGS sequence"/>
</dbReference>